<evidence type="ECO:0000313" key="2">
    <source>
        <dbReference type="EMBL" id="GIY09980.1"/>
    </source>
</evidence>
<dbReference type="AlphaFoldDB" id="A0AAV4QPK2"/>
<comment type="caution">
    <text evidence="2">The sequence shown here is derived from an EMBL/GenBank/DDBJ whole genome shotgun (WGS) entry which is preliminary data.</text>
</comment>
<reference evidence="2 3" key="1">
    <citation type="submission" date="2021-06" db="EMBL/GenBank/DDBJ databases">
        <title>Caerostris darwini draft genome.</title>
        <authorList>
            <person name="Kono N."/>
            <person name="Arakawa K."/>
        </authorList>
    </citation>
    <scope>NUCLEOTIDE SEQUENCE [LARGE SCALE GENOMIC DNA]</scope>
</reference>
<name>A0AAV4QPK2_9ARAC</name>
<dbReference type="EMBL" id="BPLQ01004695">
    <property type="protein sequence ID" value="GIY09980.1"/>
    <property type="molecule type" value="Genomic_DNA"/>
</dbReference>
<protein>
    <submittedName>
        <fullName evidence="2">Uncharacterized protein</fullName>
    </submittedName>
</protein>
<feature type="compositionally biased region" description="Pro residues" evidence="1">
    <location>
        <begin position="117"/>
        <end position="128"/>
    </location>
</feature>
<dbReference type="Proteomes" id="UP001054837">
    <property type="component" value="Unassembled WGS sequence"/>
</dbReference>
<proteinExistence type="predicted"/>
<accession>A0AAV4QPK2</accession>
<organism evidence="2 3">
    <name type="scientific">Caerostris darwini</name>
    <dbReference type="NCBI Taxonomy" id="1538125"/>
    <lineage>
        <taxon>Eukaryota</taxon>
        <taxon>Metazoa</taxon>
        <taxon>Ecdysozoa</taxon>
        <taxon>Arthropoda</taxon>
        <taxon>Chelicerata</taxon>
        <taxon>Arachnida</taxon>
        <taxon>Araneae</taxon>
        <taxon>Araneomorphae</taxon>
        <taxon>Entelegynae</taxon>
        <taxon>Araneoidea</taxon>
        <taxon>Araneidae</taxon>
        <taxon>Caerostris</taxon>
    </lineage>
</organism>
<keyword evidence="3" id="KW-1185">Reference proteome</keyword>
<evidence type="ECO:0000256" key="1">
    <source>
        <dbReference type="SAM" id="MobiDB-lite"/>
    </source>
</evidence>
<gene>
    <name evidence="2" type="ORF">CDAR_448541</name>
</gene>
<sequence length="137" mass="15580">MLMNSSVGASIEVLLLWEVCGNSIPLIKLQPTTTRFWFLCQLKWRRRNSERYSKLLKEIFGLLSFDVTPSENLHSSYILILICMYPWARLSSPGIDHFTSASGDCYDWLPMQIAKLSPPPSHPSPLPSPEKGRGEEI</sequence>
<feature type="region of interest" description="Disordered" evidence="1">
    <location>
        <begin position="116"/>
        <end position="137"/>
    </location>
</feature>
<evidence type="ECO:0000313" key="3">
    <source>
        <dbReference type="Proteomes" id="UP001054837"/>
    </source>
</evidence>